<reference evidence="2 3" key="1">
    <citation type="submission" date="2019-08" db="EMBL/GenBank/DDBJ databases">
        <authorList>
            <person name="Alioto T."/>
            <person name="Alioto T."/>
            <person name="Gomez Garrido J."/>
        </authorList>
    </citation>
    <scope>NUCLEOTIDE SEQUENCE [LARGE SCALE GENOMIC DNA]</scope>
</reference>
<organism evidence="2 3">
    <name type="scientific">Cinara cedri</name>
    <dbReference type="NCBI Taxonomy" id="506608"/>
    <lineage>
        <taxon>Eukaryota</taxon>
        <taxon>Metazoa</taxon>
        <taxon>Ecdysozoa</taxon>
        <taxon>Arthropoda</taxon>
        <taxon>Hexapoda</taxon>
        <taxon>Insecta</taxon>
        <taxon>Pterygota</taxon>
        <taxon>Neoptera</taxon>
        <taxon>Paraneoptera</taxon>
        <taxon>Hemiptera</taxon>
        <taxon>Sternorrhyncha</taxon>
        <taxon>Aphidomorpha</taxon>
        <taxon>Aphidoidea</taxon>
        <taxon>Aphididae</taxon>
        <taxon>Lachninae</taxon>
        <taxon>Cinara</taxon>
    </lineage>
</organism>
<gene>
    <name evidence="2" type="ORF">CINCED_3A013347</name>
</gene>
<evidence type="ECO:0000313" key="2">
    <source>
        <dbReference type="EMBL" id="VVC45630.1"/>
    </source>
</evidence>
<name>A0A5E4NP62_9HEMI</name>
<feature type="region of interest" description="Disordered" evidence="1">
    <location>
        <begin position="51"/>
        <end position="87"/>
    </location>
</feature>
<dbReference type="AlphaFoldDB" id="A0A5E4NP62"/>
<accession>A0A5E4NP62</accession>
<feature type="region of interest" description="Disordered" evidence="1">
    <location>
        <begin position="1"/>
        <end position="24"/>
    </location>
</feature>
<keyword evidence="3" id="KW-1185">Reference proteome</keyword>
<protein>
    <submittedName>
        <fullName evidence="2">Uncharacterized protein</fullName>
    </submittedName>
</protein>
<evidence type="ECO:0000313" key="3">
    <source>
        <dbReference type="Proteomes" id="UP000325440"/>
    </source>
</evidence>
<sequence>RVSDSRRPRSRRPTAGATPVRVHADPLLRWTPQPPATVPRANGVVSSALTANSSPATATVSGNTTTDISNNHGYRATTQRPTQRPHC</sequence>
<proteinExistence type="predicted"/>
<dbReference type="EMBL" id="CABPRJ010002407">
    <property type="protein sequence ID" value="VVC45630.1"/>
    <property type="molecule type" value="Genomic_DNA"/>
</dbReference>
<feature type="non-terminal residue" evidence="2">
    <location>
        <position position="1"/>
    </location>
</feature>
<evidence type="ECO:0000256" key="1">
    <source>
        <dbReference type="SAM" id="MobiDB-lite"/>
    </source>
</evidence>
<dbReference type="Proteomes" id="UP000325440">
    <property type="component" value="Unassembled WGS sequence"/>
</dbReference>